<dbReference type="PANTHER" id="PTHR30012:SF0">
    <property type="entry name" value="TYPE II SECRETION SYSTEM PROTEIN F-RELATED"/>
    <property type="match status" value="1"/>
</dbReference>
<dbReference type="Pfam" id="PF00482">
    <property type="entry name" value="T2SSF"/>
    <property type="match status" value="2"/>
</dbReference>
<name>A0A0A0HHR3_9RHOB</name>
<dbReference type="PATRIC" id="fig|1288298.3.peg.3805"/>
<dbReference type="Proteomes" id="UP000030021">
    <property type="component" value="Unassembled WGS sequence"/>
</dbReference>
<dbReference type="eggNOG" id="COG1459">
    <property type="taxonomic scope" value="Bacteria"/>
</dbReference>
<feature type="transmembrane region" description="Helical" evidence="7">
    <location>
        <begin position="169"/>
        <end position="200"/>
    </location>
</feature>
<evidence type="ECO:0000259" key="8">
    <source>
        <dbReference type="Pfam" id="PF00482"/>
    </source>
</evidence>
<dbReference type="HOGENOM" id="CLU_035032_0_1_5"/>
<keyword evidence="6 7" id="KW-0472">Membrane</keyword>
<dbReference type="GO" id="GO:0015628">
    <property type="term" value="P:protein secretion by the type II secretion system"/>
    <property type="evidence" value="ECO:0007669"/>
    <property type="project" value="TreeGrafter"/>
</dbReference>
<evidence type="ECO:0000313" key="10">
    <source>
        <dbReference type="Proteomes" id="UP000030021"/>
    </source>
</evidence>
<dbReference type="GO" id="GO:0005886">
    <property type="term" value="C:plasma membrane"/>
    <property type="evidence" value="ECO:0007669"/>
    <property type="project" value="UniProtKB-SubCell"/>
</dbReference>
<dbReference type="EMBL" id="AONH01000020">
    <property type="protein sequence ID" value="KGM86234.1"/>
    <property type="molecule type" value="Genomic_DNA"/>
</dbReference>
<dbReference type="InterPro" id="IPR042094">
    <property type="entry name" value="T2SS_GspF_sf"/>
</dbReference>
<dbReference type="AlphaFoldDB" id="A0A0A0HHR3"/>
<feature type="transmembrane region" description="Helical" evidence="7">
    <location>
        <begin position="220"/>
        <end position="241"/>
    </location>
</feature>
<evidence type="ECO:0000256" key="7">
    <source>
        <dbReference type="SAM" id="Phobius"/>
    </source>
</evidence>
<dbReference type="Gene3D" id="1.20.81.30">
    <property type="entry name" value="Type II secretion system (T2SS), domain F"/>
    <property type="match status" value="2"/>
</dbReference>
<keyword evidence="3" id="KW-1003">Cell membrane</keyword>
<dbReference type="InterPro" id="IPR003004">
    <property type="entry name" value="GspF/PilC"/>
</dbReference>
<comment type="similarity">
    <text evidence="2">Belongs to the GSP F family.</text>
</comment>
<accession>A0A0A0HHR3</accession>
<evidence type="ECO:0000256" key="1">
    <source>
        <dbReference type="ARBA" id="ARBA00004651"/>
    </source>
</evidence>
<dbReference type="InterPro" id="IPR018076">
    <property type="entry name" value="T2SS_GspF_dom"/>
</dbReference>
<reference evidence="9 10" key="1">
    <citation type="submission" date="2013-01" db="EMBL/GenBank/DDBJ databases">
        <authorList>
            <person name="Fiebig A."/>
            <person name="Goeker M."/>
            <person name="Klenk H.-P.P."/>
        </authorList>
    </citation>
    <scope>NUCLEOTIDE SEQUENCE [LARGE SCALE GENOMIC DNA]</scope>
    <source>
        <strain evidence="9 10">DSM 17069</strain>
    </source>
</reference>
<keyword evidence="4 7" id="KW-0812">Transmembrane</keyword>
<evidence type="ECO:0000256" key="6">
    <source>
        <dbReference type="ARBA" id="ARBA00023136"/>
    </source>
</evidence>
<proteinExistence type="inferred from homology"/>
<gene>
    <name evidence="9" type="ORF">rosmuc_03797</name>
</gene>
<evidence type="ECO:0000256" key="4">
    <source>
        <dbReference type="ARBA" id="ARBA00022692"/>
    </source>
</evidence>
<feature type="domain" description="Type II secretion system protein GspF" evidence="8">
    <location>
        <begin position="69"/>
        <end position="190"/>
    </location>
</feature>
<evidence type="ECO:0000256" key="3">
    <source>
        <dbReference type="ARBA" id="ARBA00022475"/>
    </source>
</evidence>
<comment type="caution">
    <text evidence="9">The sequence shown here is derived from an EMBL/GenBank/DDBJ whole genome shotgun (WGS) entry which is preliminary data.</text>
</comment>
<keyword evidence="5 7" id="KW-1133">Transmembrane helix</keyword>
<evidence type="ECO:0000256" key="5">
    <source>
        <dbReference type="ARBA" id="ARBA00022989"/>
    </source>
</evidence>
<dbReference type="RefSeq" id="WP_037275172.1">
    <property type="nucleotide sequence ID" value="NZ_KN293984.1"/>
</dbReference>
<dbReference type="PRINTS" id="PR00812">
    <property type="entry name" value="BCTERIALGSPF"/>
</dbReference>
<protein>
    <submittedName>
        <fullName evidence="9">Type II secretory pathway, component PulF</fullName>
    </submittedName>
</protein>
<feature type="transmembrane region" description="Helical" evidence="7">
    <location>
        <begin position="375"/>
        <end position="396"/>
    </location>
</feature>
<organism evidence="9 10">
    <name type="scientific">Roseovarius mucosus DSM 17069</name>
    <dbReference type="NCBI Taxonomy" id="1288298"/>
    <lineage>
        <taxon>Bacteria</taxon>
        <taxon>Pseudomonadati</taxon>
        <taxon>Pseudomonadota</taxon>
        <taxon>Alphaproteobacteria</taxon>
        <taxon>Rhodobacterales</taxon>
        <taxon>Roseobacteraceae</taxon>
        <taxon>Roseovarius</taxon>
    </lineage>
</organism>
<dbReference type="OrthoDB" id="9805682at2"/>
<feature type="domain" description="Type II secretion system protein GspF" evidence="8">
    <location>
        <begin position="272"/>
        <end position="394"/>
    </location>
</feature>
<sequence>MRAFAYTAFNAEGQRKRGTLVAESEAQAADILRGQGLFAEDIIAKRQGGGLTLARSRRTRLNADMRAVFTRQMAVLLSSDLSAEMALETIRSSGTSPVIEAAAAEAKAALMDGQPLSVSLDKANAGFPRFYIAAVRAGETSGDVAAVFEGLAEYLETVGADRAQLATALIYPAFVAAVSLLVCGILMVNVAPEIAAMFAVSGRELPPLTQVVMAISDWIQAHWIALAIGIAASITGLVFALRVPSVRDRWHGIALSLPVIGRLLRLSAAAQYLRTLALVISSRQTVVDAVTSASDVLVIRRFRAEALDLAEAVRSGESLSQGLTRMSLIPPVCRQLIDAGEKSARLGRMTERAAVLVETWLTNERKRVSALIDPLLMMIVGALVLVIVLAILLPIFDLQASVG</sequence>
<dbReference type="PANTHER" id="PTHR30012">
    <property type="entry name" value="GENERAL SECRETION PATHWAY PROTEIN"/>
    <property type="match status" value="1"/>
</dbReference>
<evidence type="ECO:0000313" key="9">
    <source>
        <dbReference type="EMBL" id="KGM86234.1"/>
    </source>
</evidence>
<comment type="subcellular location">
    <subcellularLocation>
        <location evidence="1">Cell membrane</location>
        <topology evidence="1">Multi-pass membrane protein</topology>
    </subcellularLocation>
</comment>
<evidence type="ECO:0000256" key="2">
    <source>
        <dbReference type="ARBA" id="ARBA00005745"/>
    </source>
</evidence>